<protein>
    <submittedName>
        <fullName evidence="9">Uncharacterized protein</fullName>
    </submittedName>
</protein>
<dbReference type="GO" id="GO:0006606">
    <property type="term" value="P:protein import into nucleus"/>
    <property type="evidence" value="ECO:0007669"/>
    <property type="project" value="TreeGrafter"/>
</dbReference>
<evidence type="ECO:0000256" key="6">
    <source>
        <dbReference type="ARBA" id="ARBA00023132"/>
    </source>
</evidence>
<reference evidence="9 10" key="1">
    <citation type="journal article" date="2019" name="Mol. Biol. Evol.">
        <title>Blast fungal genomes show frequent chromosomal changes, gene gains and losses, and effector gene turnover.</title>
        <authorList>
            <person name="Gomez Luciano L.B."/>
            <person name="Jason Tsai I."/>
            <person name="Chuma I."/>
            <person name="Tosa Y."/>
            <person name="Chen Y.H."/>
            <person name="Li J.Y."/>
            <person name="Li M.Y."/>
            <person name="Jade Lu M.Y."/>
            <person name="Nakayashiki H."/>
            <person name="Li W.H."/>
        </authorList>
    </citation>
    <scope>NUCLEOTIDE SEQUENCE [LARGE SCALE GENOMIC DNA]</scope>
    <source>
        <strain evidence="9">MZ5-1-6</strain>
    </source>
</reference>
<organism evidence="9 10">
    <name type="scientific">Pyricularia oryzae</name>
    <name type="common">Rice blast fungus</name>
    <name type="synonym">Magnaporthe oryzae</name>
    <dbReference type="NCBI Taxonomy" id="318829"/>
    <lineage>
        <taxon>Eukaryota</taxon>
        <taxon>Fungi</taxon>
        <taxon>Dikarya</taxon>
        <taxon>Ascomycota</taxon>
        <taxon>Pezizomycotina</taxon>
        <taxon>Sordariomycetes</taxon>
        <taxon>Sordariomycetidae</taxon>
        <taxon>Magnaporthales</taxon>
        <taxon>Pyriculariaceae</taxon>
        <taxon>Pyricularia</taxon>
    </lineage>
</organism>
<keyword evidence="5" id="KW-0811">Translocation</keyword>
<keyword evidence="3" id="KW-0509">mRNA transport</keyword>
<dbReference type="AlphaFoldDB" id="A0A4P7NHX7"/>
<evidence type="ECO:0000256" key="4">
    <source>
        <dbReference type="ARBA" id="ARBA00022927"/>
    </source>
</evidence>
<evidence type="ECO:0000256" key="7">
    <source>
        <dbReference type="ARBA" id="ARBA00023242"/>
    </source>
</evidence>
<evidence type="ECO:0000256" key="2">
    <source>
        <dbReference type="ARBA" id="ARBA00022448"/>
    </source>
</evidence>
<accession>A0A4P7NHX7</accession>
<dbReference type="GO" id="GO:0000055">
    <property type="term" value="P:ribosomal large subunit export from nucleus"/>
    <property type="evidence" value="ECO:0007669"/>
    <property type="project" value="InterPro"/>
</dbReference>
<evidence type="ECO:0000256" key="8">
    <source>
        <dbReference type="SAM" id="MobiDB-lite"/>
    </source>
</evidence>
<name>A0A4P7NHX7_PYROR</name>
<evidence type="ECO:0000256" key="3">
    <source>
        <dbReference type="ARBA" id="ARBA00022816"/>
    </source>
</evidence>
<dbReference type="InterPro" id="IPR036322">
    <property type="entry name" value="WD40_repeat_dom_sf"/>
</dbReference>
<sequence>MVKITSYTPAWLNEPALGHSLFAPPELDPRRSSYAPKGKPKAGPRRTIARRGTEVFVANGREIRWGDLVYLKEQHQSRQTRGGVRIKREDSNGSGSFAIHEDDGPNAGIGSSGHAQGMRTIKTPVADDIRQLIVSPHSNYLAVLTAHTVHVCLLPDPSHLTAEDSGPLKAKFWTLGPTTHVTSKSAIASALWHPLGVSGSCLVTVTDDAVVRVWELSAADRWSFDSPTLAIDLRKLADGTSLDQDFSASIGAMNQGFSPDSFDMEVAAACFGGRGSGSWSSMTLWVAMRGGDVYALCPLLPQKWAPPPTLIPSLSVSVVAKVAAIEDDPTISGSEKQLAQQQLEWMSDLDSQEPRIIEASVTEPASEIYTRPAKPGAIPKLQGPFDLDLEVLGDDDLDLELTDIFVIGEKGDTGDLMMEEDEDELAADDSEGLSLSVICLVSTSGQLRICLDLDGVQAQWLPPLKSKVSRFGSTMDPPSLLTFQTMDVMRPMEVTSDAWPMFSEDVTSRYSFYITHPAGITLVSLAPWVFRLESELQGDSVSGADFRIDLLVKGQSSTRDRIYTHKGGPLSACVAINDPDLGHFVLSGTPQAAVALTLDTPEDEFGPAVRAPSPTFAHEEDIKPLVICEPRPTFQPPDTLGEQNELSDFVKLARSSKYQAALTQQEIRLSPAILTLLTNAHQHVDAQTERINQAVSELFRRLQQLPAELHEQVLKMNMLKGKIDKIAGEDDVDSETGERIPDDVRLRRRLEEVSERQKALGERMDKLKRQTSRAHSRELSDKEKAWIEEVKALEASVLGSWSDVVATSGEELQQQQQRTGAKIRQYRQRFEEVTRLKEELVRQAQALGQHQQQGQNQQRKGSPAGDGGRTEPGSPSTPNMKIPAEVRKAKIGQVMQLLERETALVEAVKSRLEKLSVSA</sequence>
<dbReference type="GO" id="GO:0006406">
    <property type="term" value="P:mRNA export from nucleus"/>
    <property type="evidence" value="ECO:0007669"/>
    <property type="project" value="TreeGrafter"/>
</dbReference>
<feature type="region of interest" description="Disordered" evidence="8">
    <location>
        <begin position="22"/>
        <end position="46"/>
    </location>
</feature>
<dbReference type="SUPFAM" id="SSF50978">
    <property type="entry name" value="WD40 repeat-like"/>
    <property type="match status" value="1"/>
</dbReference>
<comment type="subcellular location">
    <subcellularLocation>
        <location evidence="1">Nucleus</location>
        <location evidence="1">Nuclear pore complex</location>
    </subcellularLocation>
</comment>
<evidence type="ECO:0000256" key="1">
    <source>
        <dbReference type="ARBA" id="ARBA00004567"/>
    </source>
</evidence>
<evidence type="ECO:0000313" key="10">
    <source>
        <dbReference type="Proteomes" id="UP000294847"/>
    </source>
</evidence>
<feature type="compositionally biased region" description="Basic and acidic residues" evidence="8">
    <location>
        <begin position="757"/>
        <end position="768"/>
    </location>
</feature>
<keyword evidence="2" id="KW-0813">Transport</keyword>
<keyword evidence="7" id="KW-0539">Nucleus</keyword>
<keyword evidence="6" id="KW-0906">Nuclear pore complex</keyword>
<dbReference type="PANTHER" id="PTHR13257:SF0">
    <property type="entry name" value="NUCLEAR PORE COMPLEX PROTEIN NUP88"/>
    <property type="match status" value="1"/>
</dbReference>
<feature type="compositionally biased region" description="Low complexity" evidence="8">
    <location>
        <begin position="845"/>
        <end position="858"/>
    </location>
</feature>
<dbReference type="GO" id="GO:0017056">
    <property type="term" value="F:structural constituent of nuclear pore"/>
    <property type="evidence" value="ECO:0007669"/>
    <property type="project" value="InterPro"/>
</dbReference>
<feature type="region of interest" description="Disordered" evidence="8">
    <location>
        <begin position="757"/>
        <end position="781"/>
    </location>
</feature>
<keyword evidence="4" id="KW-0653">Protein transport</keyword>
<dbReference type="InterPro" id="IPR037700">
    <property type="entry name" value="NUP88/NUP82"/>
</dbReference>
<dbReference type="PANTHER" id="PTHR13257">
    <property type="entry name" value="NUCLEOPORIN NUP84-RELATED"/>
    <property type="match status" value="1"/>
</dbReference>
<dbReference type="Proteomes" id="UP000294847">
    <property type="component" value="Chromosome 4"/>
</dbReference>
<gene>
    <name evidence="9" type="ORF">PoMZ_08491</name>
</gene>
<dbReference type="GO" id="GO:0000056">
    <property type="term" value="P:ribosomal small subunit export from nucleus"/>
    <property type="evidence" value="ECO:0007669"/>
    <property type="project" value="InterPro"/>
</dbReference>
<evidence type="ECO:0000256" key="5">
    <source>
        <dbReference type="ARBA" id="ARBA00023010"/>
    </source>
</evidence>
<feature type="region of interest" description="Disordered" evidence="8">
    <location>
        <begin position="845"/>
        <end position="885"/>
    </location>
</feature>
<dbReference type="EMBL" id="CP034207">
    <property type="protein sequence ID" value="QBZ61540.1"/>
    <property type="molecule type" value="Genomic_DNA"/>
</dbReference>
<feature type="region of interest" description="Disordered" evidence="8">
    <location>
        <begin position="80"/>
        <end position="106"/>
    </location>
</feature>
<dbReference type="GO" id="GO:0005643">
    <property type="term" value="C:nuclear pore"/>
    <property type="evidence" value="ECO:0007669"/>
    <property type="project" value="UniProtKB-SubCell"/>
</dbReference>
<evidence type="ECO:0000313" key="9">
    <source>
        <dbReference type="EMBL" id="QBZ61540.1"/>
    </source>
</evidence>
<proteinExistence type="predicted"/>